<dbReference type="PANTHER" id="PTHR11954">
    <property type="entry name" value="D-DOPACHROME DECARBOXYLASE"/>
    <property type="match status" value="1"/>
</dbReference>
<keyword evidence="4" id="KW-0413">Isomerase</keyword>
<evidence type="ECO:0000256" key="1">
    <source>
        <dbReference type="ARBA" id="ARBA00004613"/>
    </source>
</evidence>
<comment type="catalytic activity">
    <reaction evidence="5">
        <text>3-phenylpyruvate = enol-phenylpyruvate</text>
        <dbReference type="Rhea" id="RHEA:17097"/>
        <dbReference type="ChEBI" id="CHEBI:16815"/>
        <dbReference type="ChEBI" id="CHEBI:18005"/>
        <dbReference type="EC" id="5.3.2.1"/>
    </reaction>
</comment>
<reference evidence="12 13" key="1">
    <citation type="journal article" date="2018" name="ACS Chem. Biol.">
        <title>Ketoreductase domain dysfunction expands chemodiversity: malyngamide biosynthesis in the cyanobacterium Okeania hirsuta.</title>
        <authorList>
            <person name="Moss N.A."/>
            <person name="Leao T."/>
            <person name="Rankin M."/>
            <person name="McCullough T.M."/>
            <person name="Qu P."/>
            <person name="Korobeynikov A."/>
            <person name="Smith J.L."/>
            <person name="Gerwick L."/>
            <person name="Gerwick W.H."/>
        </authorList>
    </citation>
    <scope>NUCLEOTIDE SEQUENCE [LARGE SCALE GENOMIC DNA]</scope>
    <source>
        <strain evidence="12 13">PAB10Feb10-1</strain>
    </source>
</reference>
<dbReference type="PANTHER" id="PTHR11954:SF6">
    <property type="entry name" value="MACROPHAGE MIGRATION INHIBITORY FACTOR"/>
    <property type="match status" value="1"/>
</dbReference>
<keyword evidence="2" id="KW-0202">Cytokine</keyword>
<evidence type="ECO:0000313" key="13">
    <source>
        <dbReference type="Proteomes" id="UP000269154"/>
    </source>
</evidence>
<evidence type="ECO:0000256" key="8">
    <source>
        <dbReference type="ARBA" id="ARBA00039086"/>
    </source>
</evidence>
<evidence type="ECO:0000256" key="10">
    <source>
        <dbReference type="ARBA" id="ARBA00041912"/>
    </source>
</evidence>
<name>A0A3N6PHJ8_9CYAN</name>
<dbReference type="Proteomes" id="UP000269154">
    <property type="component" value="Unassembled WGS sequence"/>
</dbReference>
<comment type="caution">
    <text evidence="12">The sequence shown here is derived from an EMBL/GenBank/DDBJ whole genome shotgun (WGS) entry which is preliminary data.</text>
</comment>
<evidence type="ECO:0000256" key="11">
    <source>
        <dbReference type="ARBA" id="ARBA00042730"/>
    </source>
</evidence>
<evidence type="ECO:0000256" key="7">
    <source>
        <dbReference type="ARBA" id="ARBA00038932"/>
    </source>
</evidence>
<gene>
    <name evidence="12" type="ORF">D5R40_19575</name>
</gene>
<dbReference type="Gene3D" id="3.30.429.10">
    <property type="entry name" value="Macrophage Migration Inhibitory Factor"/>
    <property type="match status" value="1"/>
</dbReference>
<accession>A0A3N6PHJ8</accession>
<dbReference type="GO" id="GO:0004167">
    <property type="term" value="F:dopachrome isomerase activity"/>
    <property type="evidence" value="ECO:0007669"/>
    <property type="project" value="UniProtKB-EC"/>
</dbReference>
<dbReference type="EC" id="5.3.2.1" evidence="8"/>
<organism evidence="12 13">
    <name type="scientific">Okeania hirsuta</name>
    <dbReference type="NCBI Taxonomy" id="1458930"/>
    <lineage>
        <taxon>Bacteria</taxon>
        <taxon>Bacillati</taxon>
        <taxon>Cyanobacteriota</taxon>
        <taxon>Cyanophyceae</taxon>
        <taxon>Oscillatoriophycideae</taxon>
        <taxon>Oscillatoriales</taxon>
        <taxon>Microcoleaceae</taxon>
        <taxon>Okeania</taxon>
    </lineage>
</organism>
<protein>
    <recommendedName>
        <fullName evidence="11">L-dopachrome isomerase</fullName>
        <ecNumber evidence="8">5.3.2.1</ecNumber>
        <ecNumber evidence="7">5.3.3.12</ecNumber>
    </recommendedName>
    <alternativeName>
        <fullName evidence="9">L-dopachrome tautomerase</fullName>
    </alternativeName>
    <alternativeName>
        <fullName evidence="10">Phenylpyruvate tautomerase</fullName>
    </alternativeName>
</protein>
<evidence type="ECO:0000256" key="9">
    <source>
        <dbReference type="ARBA" id="ARBA00041631"/>
    </source>
</evidence>
<comment type="catalytic activity">
    <reaction evidence="6">
        <text>L-dopachrome = 5,6-dihydroxyindole-2-carboxylate</text>
        <dbReference type="Rhea" id="RHEA:13041"/>
        <dbReference type="ChEBI" id="CHEBI:16875"/>
        <dbReference type="ChEBI" id="CHEBI:57509"/>
        <dbReference type="EC" id="5.3.3.12"/>
    </reaction>
</comment>
<dbReference type="Pfam" id="PF01187">
    <property type="entry name" value="MIF"/>
    <property type="match status" value="1"/>
</dbReference>
<evidence type="ECO:0000256" key="5">
    <source>
        <dbReference type="ARBA" id="ARBA00036735"/>
    </source>
</evidence>
<evidence type="ECO:0000256" key="4">
    <source>
        <dbReference type="ARBA" id="ARBA00023235"/>
    </source>
</evidence>
<keyword evidence="13" id="KW-1185">Reference proteome</keyword>
<dbReference type="EMBL" id="RCBY01000121">
    <property type="protein sequence ID" value="RQH35916.1"/>
    <property type="molecule type" value="Genomic_DNA"/>
</dbReference>
<keyword evidence="3" id="KW-0964">Secreted</keyword>
<dbReference type="InterPro" id="IPR014347">
    <property type="entry name" value="Tautomerase/MIF_sf"/>
</dbReference>
<dbReference type="GO" id="GO:0005125">
    <property type="term" value="F:cytokine activity"/>
    <property type="evidence" value="ECO:0007669"/>
    <property type="project" value="UniProtKB-KW"/>
</dbReference>
<dbReference type="OrthoDB" id="5769863at2"/>
<dbReference type="RefSeq" id="WP_124155059.1">
    <property type="nucleotide sequence ID" value="NZ_CAWOLW010000026.1"/>
</dbReference>
<evidence type="ECO:0000256" key="3">
    <source>
        <dbReference type="ARBA" id="ARBA00022525"/>
    </source>
</evidence>
<dbReference type="InterPro" id="IPR001398">
    <property type="entry name" value="Macrophage_inhib_fac"/>
</dbReference>
<evidence type="ECO:0000256" key="6">
    <source>
        <dbReference type="ARBA" id="ARBA00036823"/>
    </source>
</evidence>
<dbReference type="GO" id="GO:0005615">
    <property type="term" value="C:extracellular space"/>
    <property type="evidence" value="ECO:0007669"/>
    <property type="project" value="UniProtKB-KW"/>
</dbReference>
<dbReference type="GO" id="GO:0050178">
    <property type="term" value="F:phenylpyruvate tautomerase activity"/>
    <property type="evidence" value="ECO:0007669"/>
    <property type="project" value="UniProtKB-EC"/>
</dbReference>
<dbReference type="SUPFAM" id="SSF55331">
    <property type="entry name" value="Tautomerase/MIF"/>
    <property type="match status" value="1"/>
</dbReference>
<evidence type="ECO:0000313" key="12">
    <source>
        <dbReference type="EMBL" id="RQH35916.1"/>
    </source>
</evidence>
<dbReference type="EC" id="5.3.3.12" evidence="7"/>
<dbReference type="AlphaFoldDB" id="A0A3N6PHJ8"/>
<comment type="subcellular location">
    <subcellularLocation>
        <location evidence="1">Secreted</location>
    </subcellularLocation>
</comment>
<sequence>MPLIKVKTSVSQPEKDKIDILLKNLSSGMAKHFGKSESYVMTTFESDIPMTFGGSSDEPVCYMEIKSIGNMNPQQTKGISQDFCQQINQALGVPKNRIYIEFSDAKGSMWGWNSSTFG</sequence>
<proteinExistence type="predicted"/>
<evidence type="ECO:0000256" key="2">
    <source>
        <dbReference type="ARBA" id="ARBA00022514"/>
    </source>
</evidence>